<proteinExistence type="inferred from homology"/>
<comment type="subcellular location">
    <subcellularLocation>
        <location evidence="2">Cytoplasm</location>
    </subcellularLocation>
    <text evidence="2">Associated with two foci at the outer edges of the nucleoid region in young cells, and at four foci within both cell halves in older cells.</text>
</comment>
<dbReference type="PANTHER" id="PTHR33969">
    <property type="entry name" value="SEGREGATION AND CONDENSATION PROTEIN A"/>
    <property type="match status" value="1"/>
</dbReference>
<evidence type="ECO:0000313" key="4">
    <source>
        <dbReference type="Proteomes" id="UP000315440"/>
    </source>
</evidence>
<accession>A0A5C5ZNP7</accession>
<dbReference type="GO" id="GO:0005737">
    <property type="term" value="C:cytoplasm"/>
    <property type="evidence" value="ECO:0007669"/>
    <property type="project" value="UniProtKB-SubCell"/>
</dbReference>
<comment type="caution">
    <text evidence="3">The sequence shown here is derived from an EMBL/GenBank/DDBJ whole genome shotgun (WGS) entry which is preliminary data.</text>
</comment>
<sequence>MPFKVDLDLYHGPLDLLLYLVRKEEVEIADLPLAELTEQYLTYVALLEAINVDAVGDFLEVASTLLELKSRMVLPRADDEQDDTPEEPSDGVDERNLVERLLEFKKYRDAAAELEERGAQWRLRFARRASRAPAPRGEPAQQPIEGVELWDLVSAFGRVMRDKLAPGPDPHAVRYDGTPVHVFMRRVHERIVAEGELRFSELFPEQVHKSTLVGVFLAVLELVRHRHAVAVQGRRYGDIVVGPGPEPLAAELRAVSSAGEETDAA</sequence>
<keyword evidence="2" id="KW-0159">Chromosome partition</keyword>
<reference evidence="3 4" key="1">
    <citation type="submission" date="2019-02" db="EMBL/GenBank/DDBJ databases">
        <title>Deep-cultivation of Planctomycetes and their phenomic and genomic characterization uncovers novel biology.</title>
        <authorList>
            <person name="Wiegand S."/>
            <person name="Jogler M."/>
            <person name="Boedeker C."/>
            <person name="Pinto D."/>
            <person name="Vollmers J."/>
            <person name="Rivas-Marin E."/>
            <person name="Kohn T."/>
            <person name="Peeters S.H."/>
            <person name="Heuer A."/>
            <person name="Rast P."/>
            <person name="Oberbeckmann S."/>
            <person name="Bunk B."/>
            <person name="Jeske O."/>
            <person name="Meyerdierks A."/>
            <person name="Storesund J.E."/>
            <person name="Kallscheuer N."/>
            <person name="Luecker S."/>
            <person name="Lage O.M."/>
            <person name="Pohl T."/>
            <person name="Merkel B.J."/>
            <person name="Hornburger P."/>
            <person name="Mueller R.-W."/>
            <person name="Bruemmer F."/>
            <person name="Labrenz M."/>
            <person name="Spormann A.M."/>
            <person name="Op Den Camp H."/>
            <person name="Overmann J."/>
            <person name="Amann R."/>
            <person name="Jetten M.S.M."/>
            <person name="Mascher T."/>
            <person name="Medema M.H."/>
            <person name="Devos D.P."/>
            <person name="Kaster A.-K."/>
            <person name="Ovreas L."/>
            <person name="Rohde M."/>
            <person name="Galperin M.Y."/>
            <person name="Jogler C."/>
        </authorList>
    </citation>
    <scope>NUCLEOTIDE SEQUENCE [LARGE SCALE GENOMIC DNA]</scope>
    <source>
        <strain evidence="3 4">Mal64</strain>
    </source>
</reference>
<organism evidence="3 4">
    <name type="scientific">Pseudobythopirellula maris</name>
    <dbReference type="NCBI Taxonomy" id="2527991"/>
    <lineage>
        <taxon>Bacteria</taxon>
        <taxon>Pseudomonadati</taxon>
        <taxon>Planctomycetota</taxon>
        <taxon>Planctomycetia</taxon>
        <taxon>Pirellulales</taxon>
        <taxon>Lacipirellulaceae</taxon>
        <taxon>Pseudobythopirellula</taxon>
    </lineage>
</organism>
<evidence type="ECO:0000256" key="2">
    <source>
        <dbReference type="HAMAP-Rule" id="MF_01805"/>
    </source>
</evidence>
<dbReference type="GO" id="GO:0007059">
    <property type="term" value="P:chromosome segregation"/>
    <property type="evidence" value="ECO:0007669"/>
    <property type="project" value="UniProtKB-UniRule"/>
</dbReference>
<dbReference type="Gene3D" id="6.10.250.2410">
    <property type="match status" value="1"/>
</dbReference>
<dbReference type="Pfam" id="PF02616">
    <property type="entry name" value="SMC_ScpA"/>
    <property type="match status" value="1"/>
</dbReference>
<dbReference type="RefSeq" id="WP_146400179.1">
    <property type="nucleotide sequence ID" value="NZ_SJPQ01000002.1"/>
</dbReference>
<dbReference type="EMBL" id="SJPQ01000002">
    <property type="protein sequence ID" value="TWT88808.1"/>
    <property type="molecule type" value="Genomic_DNA"/>
</dbReference>
<keyword evidence="2" id="KW-0132">Cell division</keyword>
<keyword evidence="2" id="KW-0963">Cytoplasm</keyword>
<dbReference type="InterPro" id="IPR003768">
    <property type="entry name" value="ScpA"/>
</dbReference>
<evidence type="ECO:0000313" key="3">
    <source>
        <dbReference type="EMBL" id="TWT88808.1"/>
    </source>
</evidence>
<comment type="similarity">
    <text evidence="2">Belongs to the ScpA family.</text>
</comment>
<gene>
    <name evidence="2 3" type="primary">scpA</name>
    <name evidence="3" type="ORF">Mal64_22960</name>
</gene>
<protein>
    <recommendedName>
        <fullName evidence="1 2">Segregation and condensation protein A</fullName>
    </recommendedName>
</protein>
<name>A0A5C5ZNP7_9BACT</name>
<dbReference type="AlphaFoldDB" id="A0A5C5ZNP7"/>
<comment type="function">
    <text evidence="2">Participates in chromosomal partition during cell division. May act via the formation of a condensin-like complex containing Smc and ScpB that pull DNA away from mid-cell into both cell halves.</text>
</comment>
<comment type="subunit">
    <text evidence="2">Component of a cohesin-like complex composed of ScpA, ScpB and the Smc homodimer, in which ScpA and ScpB bind to the head domain of Smc. The presence of the three proteins is required for the association of the complex with DNA.</text>
</comment>
<evidence type="ECO:0000256" key="1">
    <source>
        <dbReference type="ARBA" id="ARBA00044777"/>
    </source>
</evidence>
<dbReference type="OrthoDB" id="9811016at2"/>
<dbReference type="GO" id="GO:0006260">
    <property type="term" value="P:DNA replication"/>
    <property type="evidence" value="ECO:0007669"/>
    <property type="project" value="UniProtKB-UniRule"/>
</dbReference>
<keyword evidence="2" id="KW-0131">Cell cycle</keyword>
<dbReference type="PANTHER" id="PTHR33969:SF2">
    <property type="entry name" value="SEGREGATION AND CONDENSATION PROTEIN A"/>
    <property type="match status" value="1"/>
</dbReference>
<dbReference type="GO" id="GO:0051301">
    <property type="term" value="P:cell division"/>
    <property type="evidence" value="ECO:0007669"/>
    <property type="project" value="UniProtKB-KW"/>
</dbReference>
<dbReference type="HAMAP" id="MF_01805">
    <property type="entry name" value="ScpA"/>
    <property type="match status" value="1"/>
</dbReference>
<keyword evidence="4" id="KW-1185">Reference proteome</keyword>
<dbReference type="Proteomes" id="UP000315440">
    <property type="component" value="Unassembled WGS sequence"/>
</dbReference>